<dbReference type="FunFam" id="1.25.10.10:FF:000071">
    <property type="entry name" value="Coatomer subunit gamma"/>
    <property type="match status" value="1"/>
</dbReference>
<accession>A0A1E4T1R9</accession>
<dbReference type="InterPro" id="IPR012295">
    <property type="entry name" value="TBP_dom_sf"/>
</dbReference>
<evidence type="ECO:0000313" key="17">
    <source>
        <dbReference type="EMBL" id="ODV85710.1"/>
    </source>
</evidence>
<evidence type="ECO:0000256" key="6">
    <source>
        <dbReference type="ARBA" id="ARBA00022737"/>
    </source>
</evidence>
<dbReference type="STRING" id="983967.A0A1E4T1R9"/>
<dbReference type="InterPro" id="IPR017106">
    <property type="entry name" value="Coatomer_gsu"/>
</dbReference>
<evidence type="ECO:0000256" key="2">
    <source>
        <dbReference type="ARBA" id="ARBA00010720"/>
    </source>
</evidence>
<comment type="subunit">
    <text evidence="13">Oligomeric complex.</text>
</comment>
<gene>
    <name evidence="17" type="ORF">CANARDRAFT_7086</name>
</gene>
<keyword evidence="4 13" id="KW-0963">Cytoplasm</keyword>
<dbReference type="Gene3D" id="2.60.40.1480">
    <property type="entry name" value="Coatomer, gamma subunit, appendage domain"/>
    <property type="match status" value="1"/>
</dbReference>
<evidence type="ECO:0000256" key="9">
    <source>
        <dbReference type="ARBA" id="ARBA00023034"/>
    </source>
</evidence>
<evidence type="ECO:0000256" key="7">
    <source>
        <dbReference type="ARBA" id="ARBA00022892"/>
    </source>
</evidence>
<evidence type="ECO:0000259" key="15">
    <source>
        <dbReference type="Pfam" id="PF08752"/>
    </source>
</evidence>
<dbReference type="GO" id="GO:0005198">
    <property type="term" value="F:structural molecule activity"/>
    <property type="evidence" value="ECO:0007669"/>
    <property type="project" value="InterPro"/>
</dbReference>
<dbReference type="InterPro" id="IPR011989">
    <property type="entry name" value="ARM-like"/>
</dbReference>
<dbReference type="Pfam" id="PF08752">
    <property type="entry name" value="COP-gamma_platf"/>
    <property type="match status" value="1"/>
</dbReference>
<keyword evidence="3 13" id="KW-0813">Transport</keyword>
<dbReference type="Gene3D" id="3.30.310.10">
    <property type="entry name" value="TATA-Binding Protein"/>
    <property type="match status" value="1"/>
</dbReference>
<dbReference type="FunFam" id="1.25.10.10:FF:000368">
    <property type="entry name" value="Coatomer subunit gamma"/>
    <property type="match status" value="1"/>
</dbReference>
<evidence type="ECO:0000256" key="10">
    <source>
        <dbReference type="ARBA" id="ARBA00023136"/>
    </source>
</evidence>
<dbReference type="InterPro" id="IPR013040">
    <property type="entry name" value="Coatomer_gsu_app_Ig-like_dom"/>
</dbReference>
<dbReference type="SUPFAM" id="SSF49348">
    <property type="entry name" value="Clathrin adaptor appendage domain"/>
    <property type="match status" value="1"/>
</dbReference>
<comment type="subcellular location">
    <subcellularLocation>
        <location evidence="13">Cytoplasm</location>
    </subcellularLocation>
    <subcellularLocation>
        <location evidence="1 13">Golgi apparatus membrane</location>
        <topology evidence="1 13">Peripheral membrane protein</topology>
        <orientation evidence="1 13">Cytoplasmic side</orientation>
    </subcellularLocation>
    <subcellularLocation>
        <location evidence="13">Cytoplasmic vesicle</location>
        <location evidence="13">COPI-coated vesicle membrane</location>
        <topology evidence="13">Peripheral membrane protein</topology>
        <orientation evidence="13">Cytoplasmic side</orientation>
    </subcellularLocation>
</comment>
<feature type="domain" description="Coatomer gamma subunit appendage Ig-like subdomain" evidence="15">
    <location>
        <begin position="651"/>
        <end position="798"/>
    </location>
</feature>
<keyword evidence="6" id="KW-0677">Repeat</keyword>
<dbReference type="GO" id="GO:0005783">
    <property type="term" value="C:endoplasmic reticulum"/>
    <property type="evidence" value="ECO:0007669"/>
    <property type="project" value="TreeGrafter"/>
</dbReference>
<comment type="similarity">
    <text evidence="2 13">Belongs to the COPG family.</text>
</comment>
<dbReference type="FunFam" id="3.30.310.10:FF:000008">
    <property type="entry name" value="Coatomer subunit gamma"/>
    <property type="match status" value="1"/>
</dbReference>
<protein>
    <recommendedName>
        <fullName evidence="13">Coatomer subunit gamma</fullName>
    </recommendedName>
</protein>
<evidence type="ECO:0000259" key="16">
    <source>
        <dbReference type="Pfam" id="PF16381"/>
    </source>
</evidence>
<sequence length="913" mass="102761">MSTHSYKKFEDSDSGALPDKMTVYQECLQAFNASPVQAKRCRLLLSRLLRLLYAGETFPRVEATNMFFSISKLFHHNDASLRQLVYLATKELCAISDDILMATASIMKDIQNGEIVYKPNAVRTLARVLDGTTIHAAERAMRNCVVDKNPNVSSAALVSSYHLLPVAKDVVKRWTNETQEAITSNKSFPDSQYSTHEHYGNNKLLSTTYTYQYHALGLLYQLRNHDKMALMKMIQQFDSQPLRSSLATVQLIRYVGQLIEEDGDLTQPLWRFFPVWLKNKSDMVELEAAKTILSLPKFTSDQQMQAIGTLQVLLSVPRTVTRFAAVRILNRIAMKNPQKIMVCNIELEGMINDSNRSVSTYAITTLLKTGNSENVDRLVKTISGFMDDISDEFKIIVIDAIRTLSLKFPEKHKSMLNFLNDVLRDEGGFVFKNAIIEAIFDISKFIPSSRELALEMLCEFIEDCEYTELAVRVLHLLGDEGPKTSNPTLYIRHIYNRVVLENSIVRSSAVIALSKFALIGDESITKSIKVLLERCLQDVDDEVRDRAALSLKLLSTKDIEQAKNFITPTFKYSLPILEQQLSLYVKSNDKSSFEYPFDIKTIPTMTEEEAKTAEFKEKTTVYDESSIHVDSSKKDKEEKLNESTKEAMLQQQYSHDFAAIPEIAAYGTLLHSSVAVELTEKETEFVVTAVKHIFENHVVIQYNIENTLTDIQLEDVSVVSLPEVDDYSEEFLMPIDVLKPQTKGSIYVSFTRPESIETSSFTNTLSYTSKDIDPSTGEPADEEEGFPDEYQIEDLSITPGDFIIPSFTGNFTLAWDDLDNEESAVFNLGDVPSGGLQEVVDRLIKTLSMMACESTDIVSASASHVLKLYGKSIHGEKIAAIIRLAASSKGIMMKNQVRSSDANLSELVANHIE</sequence>
<proteinExistence type="inferred from homology"/>
<dbReference type="InterPro" id="IPR037067">
    <property type="entry name" value="Coatomer_gsu_app_sf"/>
</dbReference>
<keyword evidence="11 13" id="KW-0968">Cytoplasmic vesicle</keyword>
<evidence type="ECO:0000256" key="8">
    <source>
        <dbReference type="ARBA" id="ARBA00022927"/>
    </source>
</evidence>
<dbReference type="InterPro" id="IPR032154">
    <property type="entry name" value="Coatomer_g_Cpla"/>
</dbReference>
<keyword evidence="7 13" id="KW-0931">ER-Golgi transport</keyword>
<dbReference type="Pfam" id="PF16381">
    <property type="entry name" value="Coatomer_g_Cpla"/>
    <property type="match status" value="1"/>
</dbReference>
<dbReference type="GO" id="GO:0006886">
    <property type="term" value="P:intracellular protein transport"/>
    <property type="evidence" value="ECO:0007669"/>
    <property type="project" value="InterPro"/>
</dbReference>
<keyword evidence="9 13" id="KW-0333">Golgi apparatus</keyword>
<dbReference type="OrthoDB" id="1074925at2759"/>
<evidence type="ECO:0000313" key="18">
    <source>
        <dbReference type="Proteomes" id="UP000094801"/>
    </source>
</evidence>
<evidence type="ECO:0000256" key="4">
    <source>
        <dbReference type="ARBA" id="ARBA00022490"/>
    </source>
</evidence>
<keyword evidence="8 13" id="KW-0653">Protein transport</keyword>
<dbReference type="Proteomes" id="UP000094801">
    <property type="component" value="Unassembled WGS sequence"/>
</dbReference>
<organism evidence="17 18">
    <name type="scientific">[Candida] arabinofermentans NRRL YB-2248</name>
    <dbReference type="NCBI Taxonomy" id="983967"/>
    <lineage>
        <taxon>Eukaryota</taxon>
        <taxon>Fungi</taxon>
        <taxon>Dikarya</taxon>
        <taxon>Ascomycota</taxon>
        <taxon>Saccharomycotina</taxon>
        <taxon>Pichiomycetes</taxon>
        <taxon>Pichiales</taxon>
        <taxon>Pichiaceae</taxon>
        <taxon>Ogataea</taxon>
        <taxon>Ogataea/Candida clade</taxon>
    </lineage>
</organism>
<dbReference type="InterPro" id="IPR009028">
    <property type="entry name" value="Coatomer/calthrin_app_sub_C"/>
</dbReference>
<reference evidence="18" key="1">
    <citation type="submission" date="2016-04" db="EMBL/GenBank/DDBJ databases">
        <title>Comparative genomics of biotechnologically important yeasts.</title>
        <authorList>
            <consortium name="DOE Joint Genome Institute"/>
            <person name="Riley R."/>
            <person name="Haridas S."/>
            <person name="Wolfe K.H."/>
            <person name="Lopes M.R."/>
            <person name="Hittinger C.T."/>
            <person name="Goker M."/>
            <person name="Salamov A."/>
            <person name="Wisecaver J."/>
            <person name="Long T.M."/>
            <person name="Aerts A.L."/>
            <person name="Barry K."/>
            <person name="Choi C."/>
            <person name="Clum A."/>
            <person name="Coughlan A.Y."/>
            <person name="Deshpande S."/>
            <person name="Douglass A.P."/>
            <person name="Hanson S.J."/>
            <person name="Klenk H.-P."/>
            <person name="Labutti K."/>
            <person name="Lapidus A."/>
            <person name="Lindquist E."/>
            <person name="Lipzen A."/>
            <person name="Meier-Kolthoff J.P."/>
            <person name="Ohm R.A."/>
            <person name="Otillar R.P."/>
            <person name="Pangilinan J."/>
            <person name="Peng Y."/>
            <person name="Rokas A."/>
            <person name="Rosa C.A."/>
            <person name="Scheuner C."/>
            <person name="Sibirny A.A."/>
            <person name="Slot J.C."/>
            <person name="Stielow J.B."/>
            <person name="Sun H."/>
            <person name="Kurtzman C.P."/>
            <person name="Blackwell M."/>
            <person name="Grigoriev I.V."/>
            <person name="Jeffries T.W."/>
        </authorList>
    </citation>
    <scope>NUCLEOTIDE SEQUENCE [LARGE SCALE GENOMIC DNA]</scope>
    <source>
        <strain evidence="18">NRRL YB-2248</strain>
    </source>
</reference>
<evidence type="ECO:0000256" key="3">
    <source>
        <dbReference type="ARBA" id="ARBA00022448"/>
    </source>
</evidence>
<keyword evidence="5" id="KW-0597">Phosphoprotein</keyword>
<dbReference type="InterPro" id="IPR016024">
    <property type="entry name" value="ARM-type_fold"/>
</dbReference>
<dbReference type="GO" id="GO:0030126">
    <property type="term" value="C:COPI vesicle coat"/>
    <property type="evidence" value="ECO:0007669"/>
    <property type="project" value="InterPro"/>
</dbReference>
<evidence type="ECO:0000256" key="5">
    <source>
        <dbReference type="ARBA" id="ARBA00022553"/>
    </source>
</evidence>
<dbReference type="FunFam" id="2.60.40.1480:FF:000001">
    <property type="entry name" value="Coatomer subunit gamma"/>
    <property type="match status" value="1"/>
</dbReference>
<feature type="domain" description="Clathrin/coatomer adaptor adaptin-like N-terminal" evidence="14">
    <location>
        <begin position="20"/>
        <end position="557"/>
    </location>
</feature>
<dbReference type="GO" id="GO:0006888">
    <property type="term" value="P:endoplasmic reticulum to Golgi vesicle-mediated transport"/>
    <property type="evidence" value="ECO:0007669"/>
    <property type="project" value="TreeGrafter"/>
</dbReference>
<dbReference type="SUPFAM" id="SSF55711">
    <property type="entry name" value="Subdomain of clathrin and coatomer appendage domain"/>
    <property type="match status" value="1"/>
</dbReference>
<evidence type="ECO:0000256" key="11">
    <source>
        <dbReference type="ARBA" id="ARBA00023329"/>
    </source>
</evidence>
<dbReference type="GO" id="GO:0005793">
    <property type="term" value="C:endoplasmic reticulum-Golgi intermediate compartment"/>
    <property type="evidence" value="ECO:0007669"/>
    <property type="project" value="TreeGrafter"/>
</dbReference>
<feature type="domain" description="Coatomer subunit gamma C-terminal" evidence="16">
    <location>
        <begin position="800"/>
        <end position="911"/>
    </location>
</feature>
<dbReference type="Gene3D" id="1.25.10.10">
    <property type="entry name" value="Leucine-rich Repeat Variant"/>
    <property type="match status" value="2"/>
</dbReference>
<dbReference type="PANTHER" id="PTHR10261">
    <property type="entry name" value="COATOMER SUBUNIT GAMMA"/>
    <property type="match status" value="1"/>
</dbReference>
<evidence type="ECO:0000256" key="1">
    <source>
        <dbReference type="ARBA" id="ARBA00004255"/>
    </source>
</evidence>
<evidence type="ECO:0000256" key="13">
    <source>
        <dbReference type="PIRNR" id="PIRNR037093"/>
    </source>
</evidence>
<dbReference type="GO" id="GO:0006891">
    <property type="term" value="P:intra-Golgi vesicle-mediated transport"/>
    <property type="evidence" value="ECO:0007669"/>
    <property type="project" value="TreeGrafter"/>
</dbReference>
<dbReference type="Pfam" id="PF01602">
    <property type="entry name" value="Adaptin_N"/>
    <property type="match status" value="1"/>
</dbReference>
<name>A0A1E4T1R9_9ASCO</name>
<dbReference type="AlphaFoldDB" id="A0A1E4T1R9"/>
<keyword evidence="18" id="KW-1185">Reference proteome</keyword>
<dbReference type="InterPro" id="IPR002553">
    <property type="entry name" value="Clathrin/coatomer_adapt-like_N"/>
</dbReference>
<evidence type="ECO:0000256" key="12">
    <source>
        <dbReference type="ARBA" id="ARBA00025536"/>
    </source>
</evidence>
<dbReference type="SUPFAM" id="SSF48371">
    <property type="entry name" value="ARM repeat"/>
    <property type="match status" value="1"/>
</dbReference>
<evidence type="ECO:0000259" key="14">
    <source>
        <dbReference type="Pfam" id="PF01602"/>
    </source>
</evidence>
<dbReference type="PIRSF" id="PIRSF037093">
    <property type="entry name" value="Coatomer_gamma_subunit"/>
    <property type="match status" value="1"/>
</dbReference>
<keyword evidence="10 13" id="KW-0472">Membrane</keyword>
<dbReference type="PANTHER" id="PTHR10261:SF0">
    <property type="entry name" value="COATOMER SUBUNIT GAMMA-2"/>
    <property type="match status" value="1"/>
</dbReference>
<dbReference type="GO" id="GO:0009306">
    <property type="term" value="P:protein secretion"/>
    <property type="evidence" value="ECO:0007669"/>
    <property type="project" value="TreeGrafter"/>
</dbReference>
<dbReference type="GO" id="GO:0000139">
    <property type="term" value="C:Golgi membrane"/>
    <property type="evidence" value="ECO:0007669"/>
    <property type="project" value="UniProtKB-SubCell"/>
</dbReference>
<dbReference type="EMBL" id="KV453851">
    <property type="protein sequence ID" value="ODV85710.1"/>
    <property type="molecule type" value="Genomic_DNA"/>
</dbReference>
<comment type="function">
    <text evidence="12 13">The coatomer is a cytosolic protein complex that binds to dilysine motifs and reversibly associates with Golgi non-clathrin-coated vesicles, which further mediate biosynthetic protein transport from the ER, via the Golgi up to the trans Golgi network. Coatomer complex is required for budding from Golgi membranes, and is essential for the retrograde Golgi-to-ER transport of dilysine-tagged proteins.</text>
</comment>
<dbReference type="InterPro" id="IPR013041">
    <property type="entry name" value="Clathrin_app_Ig-like_sf"/>
</dbReference>